<feature type="transmembrane region" description="Helical" evidence="6">
    <location>
        <begin position="76"/>
        <end position="99"/>
    </location>
</feature>
<reference evidence="7" key="1">
    <citation type="submission" date="2021-01" db="EMBL/GenBank/DDBJ databases">
        <authorList>
            <person name="Corre E."/>
            <person name="Pelletier E."/>
            <person name="Niang G."/>
            <person name="Scheremetjew M."/>
            <person name="Finn R."/>
            <person name="Kale V."/>
            <person name="Holt S."/>
            <person name="Cochrane G."/>
            <person name="Meng A."/>
            <person name="Brown T."/>
            <person name="Cohen L."/>
        </authorList>
    </citation>
    <scope>NUCLEOTIDE SEQUENCE</scope>
    <source>
        <strain evidence="7">CCMP127</strain>
    </source>
</reference>
<proteinExistence type="predicted"/>
<evidence type="ECO:0000256" key="5">
    <source>
        <dbReference type="SAM" id="MobiDB-lite"/>
    </source>
</evidence>
<dbReference type="NCBIfam" id="TIGR00803">
    <property type="entry name" value="nst"/>
    <property type="match status" value="1"/>
</dbReference>
<dbReference type="Pfam" id="PF04142">
    <property type="entry name" value="Nuc_sug_transp"/>
    <property type="match status" value="1"/>
</dbReference>
<comment type="subcellular location">
    <subcellularLocation>
        <location evidence="1">Membrane</location>
        <topology evidence="1">Multi-pass membrane protein</topology>
    </subcellularLocation>
</comment>
<feature type="transmembrane region" description="Helical" evidence="6">
    <location>
        <begin position="376"/>
        <end position="394"/>
    </location>
</feature>
<feature type="transmembrane region" description="Helical" evidence="6">
    <location>
        <begin position="350"/>
        <end position="370"/>
    </location>
</feature>
<dbReference type="AlphaFoldDB" id="A0A7S3L616"/>
<evidence type="ECO:0000256" key="4">
    <source>
        <dbReference type="ARBA" id="ARBA00023136"/>
    </source>
</evidence>
<dbReference type="PANTHER" id="PTHR10231">
    <property type="entry name" value="NUCLEOTIDE-SUGAR TRANSMEMBRANE TRANSPORTER"/>
    <property type="match status" value="1"/>
</dbReference>
<evidence type="ECO:0008006" key="8">
    <source>
        <dbReference type="Google" id="ProtNLM"/>
    </source>
</evidence>
<dbReference type="GO" id="GO:0000139">
    <property type="term" value="C:Golgi membrane"/>
    <property type="evidence" value="ECO:0007669"/>
    <property type="project" value="InterPro"/>
</dbReference>
<feature type="transmembrane region" description="Helical" evidence="6">
    <location>
        <begin position="111"/>
        <end position="134"/>
    </location>
</feature>
<protein>
    <recommendedName>
        <fullName evidence="8">UDP-N-acetylglucosamine transporter</fullName>
    </recommendedName>
</protein>
<evidence type="ECO:0000256" key="3">
    <source>
        <dbReference type="ARBA" id="ARBA00022989"/>
    </source>
</evidence>
<sequence>MMKEDNAASMADLHDDSQRSGGGDDEEVASVHHQEKIPDGNAKKRISRAQPSPKAAVADTHEKRQRKKEVVTPQAIMIKYTALLLLVAQMVGLVLIMRYSRTTKDPDKPLYLASTAVFIMEVMKLVVCLVIVAFQANGALHQELHQHVIQSPMEILKLTVPSLLYTVQNNLLYLALTNLDAATYQVCYQLKILTTALFSAVMLQRKFSGQKWFALVVLTVGVAVVQVSGSGDQHSDHADHPGEPSNQEAPQNRVVGLVAVLCAACTSGFSGVYFEKILKGSRTSLWIRNIQMGLPSVVIAYIAVCVKDAAAVRQQGFFGGYNNIVWTVVAVQAIGGLIVATVVKYADNVLKVFATSFSIVLSCIISAFLFDFHPSWMFLCGASLVVTATVMYSSPEKKHKARRKNSSALLPLTNNHR</sequence>
<keyword evidence="2 6" id="KW-0812">Transmembrane</keyword>
<feature type="transmembrane region" description="Helical" evidence="6">
    <location>
        <begin position="324"/>
        <end position="343"/>
    </location>
</feature>
<evidence type="ECO:0000256" key="2">
    <source>
        <dbReference type="ARBA" id="ARBA00022692"/>
    </source>
</evidence>
<feature type="transmembrane region" description="Helical" evidence="6">
    <location>
        <begin position="254"/>
        <end position="274"/>
    </location>
</feature>
<feature type="region of interest" description="Disordered" evidence="5">
    <location>
        <begin position="1"/>
        <end position="68"/>
    </location>
</feature>
<dbReference type="SUPFAM" id="SSF103481">
    <property type="entry name" value="Multidrug resistance efflux transporter EmrE"/>
    <property type="match status" value="1"/>
</dbReference>
<feature type="transmembrane region" description="Helical" evidence="6">
    <location>
        <begin position="286"/>
        <end position="304"/>
    </location>
</feature>
<dbReference type="InterPro" id="IPR037185">
    <property type="entry name" value="EmrE-like"/>
</dbReference>
<organism evidence="7">
    <name type="scientific">Amphora coffeiformis</name>
    <dbReference type="NCBI Taxonomy" id="265554"/>
    <lineage>
        <taxon>Eukaryota</taxon>
        <taxon>Sar</taxon>
        <taxon>Stramenopiles</taxon>
        <taxon>Ochrophyta</taxon>
        <taxon>Bacillariophyta</taxon>
        <taxon>Bacillariophyceae</taxon>
        <taxon>Bacillariophycidae</taxon>
        <taxon>Thalassiophysales</taxon>
        <taxon>Catenulaceae</taxon>
        <taxon>Amphora</taxon>
    </lineage>
</organism>
<gene>
    <name evidence="7" type="ORF">ACOF00016_LOCUS10424</name>
</gene>
<feature type="compositionally biased region" description="Basic and acidic residues" evidence="5">
    <location>
        <begin position="29"/>
        <end position="42"/>
    </location>
</feature>
<keyword evidence="4 6" id="KW-0472">Membrane</keyword>
<dbReference type="PIRSF" id="PIRSF005799">
    <property type="entry name" value="UDP-gal_transpt"/>
    <property type="match status" value="1"/>
</dbReference>
<feature type="compositionally biased region" description="Basic and acidic residues" evidence="5">
    <location>
        <begin position="1"/>
        <end position="18"/>
    </location>
</feature>
<dbReference type="InterPro" id="IPR007271">
    <property type="entry name" value="Nuc_sug_transpt"/>
</dbReference>
<keyword evidence="3 6" id="KW-1133">Transmembrane helix</keyword>
<evidence type="ECO:0000256" key="1">
    <source>
        <dbReference type="ARBA" id="ARBA00004141"/>
    </source>
</evidence>
<name>A0A7S3L616_9STRA</name>
<accession>A0A7S3L616</accession>
<feature type="transmembrane region" description="Helical" evidence="6">
    <location>
        <begin position="212"/>
        <end position="229"/>
    </location>
</feature>
<evidence type="ECO:0000256" key="6">
    <source>
        <dbReference type="SAM" id="Phobius"/>
    </source>
</evidence>
<dbReference type="EMBL" id="HBIM01012763">
    <property type="protein sequence ID" value="CAE0413166.1"/>
    <property type="molecule type" value="Transcribed_RNA"/>
</dbReference>
<dbReference type="GO" id="GO:0015165">
    <property type="term" value="F:pyrimidine nucleotide-sugar transmembrane transporter activity"/>
    <property type="evidence" value="ECO:0007669"/>
    <property type="project" value="InterPro"/>
</dbReference>
<evidence type="ECO:0000313" key="7">
    <source>
        <dbReference type="EMBL" id="CAE0413166.1"/>
    </source>
</evidence>